<keyword evidence="6" id="KW-0547">Nucleotide-binding</keyword>
<reference evidence="14 15" key="1">
    <citation type="submission" date="2018-04" db="EMBL/GenBank/DDBJ databases">
        <title>Genomic Encyclopedia of Archaeal and Bacterial Type Strains, Phase II (KMG-II): from individual species to whole genera.</title>
        <authorList>
            <person name="Goeker M."/>
        </authorList>
    </citation>
    <scope>NUCLEOTIDE SEQUENCE [LARGE SCALE GENOMIC DNA]</scope>
    <source>
        <strain evidence="14 15">DSM 28823</strain>
    </source>
</reference>
<dbReference type="AlphaFoldDB" id="A0A2T5C6W1"/>
<dbReference type="GO" id="GO:0046656">
    <property type="term" value="P:folic acid biosynthetic process"/>
    <property type="evidence" value="ECO:0007669"/>
    <property type="project" value="UniProtKB-KW"/>
</dbReference>
<keyword evidence="9" id="KW-0289">Folate biosynthesis</keyword>
<dbReference type="PANTHER" id="PTHR43071">
    <property type="entry name" value="2-AMINO-4-HYDROXY-6-HYDROXYMETHYLDIHYDROPTERIDINE PYROPHOSPHOKINASE"/>
    <property type="match status" value="1"/>
</dbReference>
<evidence type="ECO:0000256" key="1">
    <source>
        <dbReference type="ARBA" id="ARBA00005051"/>
    </source>
</evidence>
<dbReference type="InterPro" id="IPR000550">
    <property type="entry name" value="Hppk"/>
</dbReference>
<dbReference type="PANTHER" id="PTHR43071:SF1">
    <property type="entry name" value="2-AMINO-4-HYDROXY-6-HYDROXYMETHYLDIHYDROPTERIDINE PYROPHOSPHOKINASE"/>
    <property type="match status" value="1"/>
</dbReference>
<evidence type="ECO:0000256" key="2">
    <source>
        <dbReference type="ARBA" id="ARBA00005810"/>
    </source>
</evidence>
<name>A0A2T5C6W1_9BACT</name>
<evidence type="ECO:0000259" key="13">
    <source>
        <dbReference type="PROSITE" id="PS00794"/>
    </source>
</evidence>
<dbReference type="GO" id="GO:0005524">
    <property type="term" value="F:ATP binding"/>
    <property type="evidence" value="ECO:0007669"/>
    <property type="project" value="UniProtKB-KW"/>
</dbReference>
<gene>
    <name evidence="14" type="ORF">C8N47_101340</name>
</gene>
<dbReference type="Pfam" id="PF01288">
    <property type="entry name" value="HPPK"/>
    <property type="match status" value="1"/>
</dbReference>
<dbReference type="UniPathway" id="UPA00077">
    <property type="reaction ID" value="UER00155"/>
</dbReference>
<sequence>MLAILCAECCLLKVSDLIRTKPIGIEDQPDFVNGAALLKTELERGVFEAYLKDVEDRLGRDRSLPKFGPRTMDLDLVVWNDELQDEDYFTRDFLRKAVNQLGYRL</sequence>
<evidence type="ECO:0000256" key="5">
    <source>
        <dbReference type="ARBA" id="ARBA00022679"/>
    </source>
</evidence>
<comment type="similarity">
    <text evidence="2">Belongs to the HPPK family.</text>
</comment>
<dbReference type="GO" id="GO:0003848">
    <property type="term" value="F:2-amino-4-hydroxy-6-hydroxymethyldihydropteridine diphosphokinase activity"/>
    <property type="evidence" value="ECO:0007669"/>
    <property type="project" value="UniProtKB-EC"/>
</dbReference>
<evidence type="ECO:0000256" key="9">
    <source>
        <dbReference type="ARBA" id="ARBA00022909"/>
    </source>
</evidence>
<comment type="function">
    <text evidence="10">Catalyzes the transfer of pyrophosphate from adenosine triphosphate (ATP) to 6-hydroxymethyl-7,8-dihydropterin, an enzymatic step in folate biosynthesis pathway.</text>
</comment>
<evidence type="ECO:0000313" key="14">
    <source>
        <dbReference type="EMBL" id="PTN10689.1"/>
    </source>
</evidence>
<comment type="caution">
    <text evidence="14">The sequence shown here is derived from an EMBL/GenBank/DDBJ whole genome shotgun (WGS) entry which is preliminary data.</text>
</comment>
<evidence type="ECO:0000256" key="6">
    <source>
        <dbReference type="ARBA" id="ARBA00022741"/>
    </source>
</evidence>
<comment type="pathway">
    <text evidence="1">Cofactor biosynthesis; tetrahydrofolate biosynthesis; 2-amino-4-hydroxy-6-hydroxymethyl-7,8-dihydropteridine diphosphate from 7,8-dihydroneopterin triphosphate: step 4/4.</text>
</comment>
<dbReference type="Gene3D" id="3.30.70.560">
    <property type="entry name" value="7,8-Dihydro-6-hydroxymethylpterin-pyrophosphokinase HPPK"/>
    <property type="match status" value="1"/>
</dbReference>
<evidence type="ECO:0000256" key="12">
    <source>
        <dbReference type="ARBA" id="ARBA00033413"/>
    </source>
</evidence>
<evidence type="ECO:0000313" key="15">
    <source>
        <dbReference type="Proteomes" id="UP000243525"/>
    </source>
</evidence>
<evidence type="ECO:0000256" key="8">
    <source>
        <dbReference type="ARBA" id="ARBA00022840"/>
    </source>
</evidence>
<evidence type="ECO:0000256" key="11">
    <source>
        <dbReference type="ARBA" id="ARBA00029766"/>
    </source>
</evidence>
<organism evidence="14 15">
    <name type="scientific">Mangrovibacterium marinum</name>
    <dbReference type="NCBI Taxonomy" id="1639118"/>
    <lineage>
        <taxon>Bacteria</taxon>
        <taxon>Pseudomonadati</taxon>
        <taxon>Bacteroidota</taxon>
        <taxon>Bacteroidia</taxon>
        <taxon>Marinilabiliales</taxon>
        <taxon>Prolixibacteraceae</taxon>
        <taxon>Mangrovibacterium</taxon>
    </lineage>
</organism>
<dbReference type="InterPro" id="IPR035907">
    <property type="entry name" value="Hppk_sf"/>
</dbReference>
<evidence type="ECO:0000256" key="7">
    <source>
        <dbReference type="ARBA" id="ARBA00022777"/>
    </source>
</evidence>
<protein>
    <recommendedName>
        <fullName evidence="4">2-amino-4-hydroxy-6-hydroxymethyldihydropteridine pyrophosphokinase</fullName>
        <ecNumber evidence="3">2.7.6.3</ecNumber>
    </recommendedName>
    <alternativeName>
        <fullName evidence="11">6-hydroxymethyl-7,8-dihydropterin pyrophosphokinase</fullName>
    </alternativeName>
    <alternativeName>
        <fullName evidence="12">7,8-dihydro-6-hydroxymethylpterin-pyrophosphokinase</fullName>
    </alternativeName>
</protein>
<dbReference type="SUPFAM" id="SSF55083">
    <property type="entry name" value="6-hydroxymethyl-7,8-dihydropterin pyrophosphokinase, HPPK"/>
    <property type="match status" value="1"/>
</dbReference>
<dbReference type="Proteomes" id="UP000243525">
    <property type="component" value="Unassembled WGS sequence"/>
</dbReference>
<keyword evidence="5" id="KW-0808">Transferase</keyword>
<keyword evidence="8" id="KW-0067">ATP-binding</keyword>
<proteinExistence type="inferred from homology"/>
<keyword evidence="7 14" id="KW-0418">Kinase</keyword>
<evidence type="ECO:0000256" key="3">
    <source>
        <dbReference type="ARBA" id="ARBA00013253"/>
    </source>
</evidence>
<dbReference type="EC" id="2.7.6.3" evidence="3"/>
<dbReference type="NCBIfam" id="TIGR01498">
    <property type="entry name" value="folK"/>
    <property type="match status" value="1"/>
</dbReference>
<feature type="domain" description="7,8-dihydro-6-hydroxymethylpterin-pyrophosphokinase" evidence="13">
    <location>
        <begin position="66"/>
        <end position="77"/>
    </location>
</feature>
<evidence type="ECO:0000256" key="4">
    <source>
        <dbReference type="ARBA" id="ARBA00016218"/>
    </source>
</evidence>
<accession>A0A2T5C6W1</accession>
<dbReference type="GO" id="GO:0046654">
    <property type="term" value="P:tetrahydrofolate biosynthetic process"/>
    <property type="evidence" value="ECO:0007669"/>
    <property type="project" value="UniProtKB-UniPathway"/>
</dbReference>
<dbReference type="EMBL" id="QAAD01000001">
    <property type="protein sequence ID" value="PTN10689.1"/>
    <property type="molecule type" value="Genomic_DNA"/>
</dbReference>
<dbReference type="GO" id="GO:0016301">
    <property type="term" value="F:kinase activity"/>
    <property type="evidence" value="ECO:0007669"/>
    <property type="project" value="UniProtKB-KW"/>
</dbReference>
<dbReference type="PROSITE" id="PS00794">
    <property type="entry name" value="HPPK"/>
    <property type="match status" value="1"/>
</dbReference>
<keyword evidence="15" id="KW-1185">Reference proteome</keyword>
<evidence type="ECO:0000256" key="10">
    <source>
        <dbReference type="ARBA" id="ARBA00029409"/>
    </source>
</evidence>